<dbReference type="GO" id="GO:0042597">
    <property type="term" value="C:periplasmic space"/>
    <property type="evidence" value="ECO:0007669"/>
    <property type="project" value="InterPro"/>
</dbReference>
<evidence type="ECO:0000256" key="2">
    <source>
        <dbReference type="ARBA" id="ARBA00023239"/>
    </source>
</evidence>
<dbReference type="SUPFAM" id="SSF48230">
    <property type="entry name" value="Chondroitin AC/alginate lyase"/>
    <property type="match status" value="1"/>
</dbReference>
<protein>
    <submittedName>
        <fullName evidence="6">Alginate lyase</fullName>
    </submittedName>
</protein>
<keyword evidence="2 6" id="KW-0456">Lyase</keyword>
<dbReference type="EMBL" id="CP037423">
    <property type="protein sequence ID" value="QDV41066.1"/>
    <property type="molecule type" value="Genomic_DNA"/>
</dbReference>
<gene>
    <name evidence="6" type="ORF">Enr13x_09040</name>
</gene>
<dbReference type="OrthoDB" id="222550at2"/>
<feature type="chain" id="PRO_5021890646" evidence="4">
    <location>
        <begin position="25"/>
        <end position="407"/>
    </location>
</feature>
<dbReference type="Pfam" id="PF05426">
    <property type="entry name" value="Alginate_lyase"/>
    <property type="match status" value="1"/>
</dbReference>
<sequence precursor="true">MNKMPTVSLATFFLVLACTQAVTAFGEFVHPGIAHSRASIEFVKAKIAAGDQPWADAWQQLSNSRYASTDWKPEPFAHVERGPYNDPNIGSSEFSNDANAAYHHALCWALSGNERHAKKSAEIINAWSGTLQSIGNHDARLLIGMSGYHFCIAAELLKHTWDQWPEKEQSQFESMLRNVWYPVIKDFYPTANGNWDASMLQVMIAMGVFLDDQEMFDRAKEYFLHGKGNGAIGNYFMESGQCQESGRDQAHTQMGLEFLANTCETAWIQGVDLYGALDNRLLKGFEYTAKYNLGFDVPYVAYRSVEGRYHYKSISNNSRGRLRPMYERVFNHYHNRKGLEAPYTEQAALKLRESRPETRDVSNQRDRNQRDSDSRRGRRRRRGRSASSHLDTLMYAGHPTDVQPIES</sequence>
<feature type="compositionally biased region" description="Basic and acidic residues" evidence="3">
    <location>
        <begin position="351"/>
        <end position="375"/>
    </location>
</feature>
<evidence type="ECO:0000259" key="5">
    <source>
        <dbReference type="Pfam" id="PF05426"/>
    </source>
</evidence>
<dbReference type="InterPro" id="IPR008397">
    <property type="entry name" value="Alginate_lyase_dom"/>
</dbReference>
<organism evidence="6 7">
    <name type="scientific">Stieleria neptunia</name>
    <dbReference type="NCBI Taxonomy" id="2527979"/>
    <lineage>
        <taxon>Bacteria</taxon>
        <taxon>Pseudomonadati</taxon>
        <taxon>Planctomycetota</taxon>
        <taxon>Planctomycetia</taxon>
        <taxon>Pirellulales</taxon>
        <taxon>Pirellulaceae</taxon>
        <taxon>Stieleria</taxon>
    </lineage>
</organism>
<accession>A0A518HJN5</accession>
<evidence type="ECO:0000256" key="4">
    <source>
        <dbReference type="SAM" id="SignalP"/>
    </source>
</evidence>
<evidence type="ECO:0000256" key="1">
    <source>
        <dbReference type="ARBA" id="ARBA00022729"/>
    </source>
</evidence>
<dbReference type="InterPro" id="IPR008929">
    <property type="entry name" value="Chondroitin_lyas"/>
</dbReference>
<keyword evidence="1 4" id="KW-0732">Signal</keyword>
<evidence type="ECO:0000313" key="7">
    <source>
        <dbReference type="Proteomes" id="UP000319004"/>
    </source>
</evidence>
<dbReference type="Proteomes" id="UP000319004">
    <property type="component" value="Chromosome"/>
</dbReference>
<feature type="domain" description="Alginate lyase" evidence="5">
    <location>
        <begin position="90"/>
        <end position="291"/>
    </location>
</feature>
<dbReference type="GO" id="GO:0016829">
    <property type="term" value="F:lyase activity"/>
    <property type="evidence" value="ECO:0007669"/>
    <property type="project" value="UniProtKB-KW"/>
</dbReference>
<proteinExistence type="predicted"/>
<feature type="signal peptide" evidence="4">
    <location>
        <begin position="1"/>
        <end position="24"/>
    </location>
</feature>
<dbReference type="Gene3D" id="1.50.10.100">
    <property type="entry name" value="Chondroitin AC/alginate lyase"/>
    <property type="match status" value="1"/>
</dbReference>
<keyword evidence="7" id="KW-1185">Reference proteome</keyword>
<name>A0A518HJN5_9BACT</name>
<reference evidence="6 7" key="1">
    <citation type="submission" date="2019-03" db="EMBL/GenBank/DDBJ databases">
        <title>Deep-cultivation of Planctomycetes and their phenomic and genomic characterization uncovers novel biology.</title>
        <authorList>
            <person name="Wiegand S."/>
            <person name="Jogler M."/>
            <person name="Boedeker C."/>
            <person name="Pinto D."/>
            <person name="Vollmers J."/>
            <person name="Rivas-Marin E."/>
            <person name="Kohn T."/>
            <person name="Peeters S.H."/>
            <person name="Heuer A."/>
            <person name="Rast P."/>
            <person name="Oberbeckmann S."/>
            <person name="Bunk B."/>
            <person name="Jeske O."/>
            <person name="Meyerdierks A."/>
            <person name="Storesund J.E."/>
            <person name="Kallscheuer N."/>
            <person name="Luecker S."/>
            <person name="Lage O.M."/>
            <person name="Pohl T."/>
            <person name="Merkel B.J."/>
            <person name="Hornburger P."/>
            <person name="Mueller R.-W."/>
            <person name="Bruemmer F."/>
            <person name="Labrenz M."/>
            <person name="Spormann A.M."/>
            <person name="Op den Camp H."/>
            <person name="Overmann J."/>
            <person name="Amann R."/>
            <person name="Jetten M.S.M."/>
            <person name="Mascher T."/>
            <person name="Medema M.H."/>
            <person name="Devos D.P."/>
            <person name="Kaster A.-K."/>
            <person name="Ovreas L."/>
            <person name="Rohde M."/>
            <person name="Galperin M.Y."/>
            <person name="Jogler C."/>
        </authorList>
    </citation>
    <scope>NUCLEOTIDE SEQUENCE [LARGE SCALE GENOMIC DNA]</scope>
    <source>
        <strain evidence="6 7">Enr13</strain>
    </source>
</reference>
<feature type="region of interest" description="Disordered" evidence="3">
    <location>
        <begin position="351"/>
        <end position="407"/>
    </location>
</feature>
<evidence type="ECO:0000256" key="3">
    <source>
        <dbReference type="SAM" id="MobiDB-lite"/>
    </source>
</evidence>
<dbReference type="PROSITE" id="PS51257">
    <property type="entry name" value="PROKAR_LIPOPROTEIN"/>
    <property type="match status" value="1"/>
</dbReference>
<dbReference type="KEGG" id="snep:Enr13x_09040"/>
<evidence type="ECO:0000313" key="6">
    <source>
        <dbReference type="EMBL" id="QDV41066.1"/>
    </source>
</evidence>
<dbReference type="AlphaFoldDB" id="A0A518HJN5"/>